<organism evidence="2 3">
    <name type="scientific">Mycena alexandri</name>
    <dbReference type="NCBI Taxonomy" id="1745969"/>
    <lineage>
        <taxon>Eukaryota</taxon>
        <taxon>Fungi</taxon>
        <taxon>Dikarya</taxon>
        <taxon>Basidiomycota</taxon>
        <taxon>Agaricomycotina</taxon>
        <taxon>Agaricomycetes</taxon>
        <taxon>Agaricomycetidae</taxon>
        <taxon>Agaricales</taxon>
        <taxon>Marasmiineae</taxon>
        <taxon>Mycenaceae</taxon>
        <taxon>Mycena</taxon>
    </lineage>
</organism>
<evidence type="ECO:0000313" key="3">
    <source>
        <dbReference type="Proteomes" id="UP001218188"/>
    </source>
</evidence>
<feature type="region of interest" description="Disordered" evidence="1">
    <location>
        <begin position="17"/>
        <end position="48"/>
    </location>
</feature>
<proteinExistence type="predicted"/>
<comment type="caution">
    <text evidence="2">The sequence shown here is derived from an EMBL/GenBank/DDBJ whole genome shotgun (WGS) entry which is preliminary data.</text>
</comment>
<keyword evidence="3" id="KW-1185">Reference proteome</keyword>
<evidence type="ECO:0000256" key="1">
    <source>
        <dbReference type="SAM" id="MobiDB-lite"/>
    </source>
</evidence>
<dbReference type="Proteomes" id="UP001218188">
    <property type="component" value="Unassembled WGS sequence"/>
</dbReference>
<dbReference type="AlphaFoldDB" id="A0AAD6T6X6"/>
<accession>A0AAD6T6X6</accession>
<feature type="compositionally biased region" description="Acidic residues" evidence="1">
    <location>
        <begin position="33"/>
        <end position="48"/>
    </location>
</feature>
<dbReference type="EMBL" id="JARJCM010000032">
    <property type="protein sequence ID" value="KAJ7038472.1"/>
    <property type="molecule type" value="Genomic_DNA"/>
</dbReference>
<sequence length="362" mass="40460">MTYDIYEKLKAMNRLSRCRPLRPGESENPAPSDSDDGDTSWPSGEEEPLPDLHYVWENGRKVRLLGIVQRQHQAQFQDLIDRHDAIRAYKAASRAFPKDRTPQRPWTQKERRHADVYLPEDRVYNFREFSLDPHVLGSDPGLASLFELTRWTGRRSPALPVVDRTRYVICVAGGIHPDAAVVDAATKAFEYAAELCLPLKPKPDEAENVFRSLCAGVTYNGTHAPNCPLPTKIREAFALDHLVRHVAVRHLAAFGNDVFTAFAPAAYHLASELTTSLLKDDPTLTPPFPGVFTTATFGVGPRIVGDVQHPGAAPWCWIALTALGSFDPERGGHIIFWDLGRVLQFPPRRNDSNALSPALHHR</sequence>
<reference evidence="2" key="1">
    <citation type="submission" date="2023-03" db="EMBL/GenBank/DDBJ databases">
        <title>Massive genome expansion in bonnet fungi (Mycena s.s.) driven by repeated elements and novel gene families across ecological guilds.</title>
        <authorList>
            <consortium name="Lawrence Berkeley National Laboratory"/>
            <person name="Harder C.B."/>
            <person name="Miyauchi S."/>
            <person name="Viragh M."/>
            <person name="Kuo A."/>
            <person name="Thoen E."/>
            <person name="Andreopoulos B."/>
            <person name="Lu D."/>
            <person name="Skrede I."/>
            <person name="Drula E."/>
            <person name="Henrissat B."/>
            <person name="Morin E."/>
            <person name="Kohler A."/>
            <person name="Barry K."/>
            <person name="LaButti K."/>
            <person name="Morin E."/>
            <person name="Salamov A."/>
            <person name="Lipzen A."/>
            <person name="Mereny Z."/>
            <person name="Hegedus B."/>
            <person name="Baldrian P."/>
            <person name="Stursova M."/>
            <person name="Weitz H."/>
            <person name="Taylor A."/>
            <person name="Grigoriev I.V."/>
            <person name="Nagy L.G."/>
            <person name="Martin F."/>
            <person name="Kauserud H."/>
        </authorList>
    </citation>
    <scope>NUCLEOTIDE SEQUENCE</scope>
    <source>
        <strain evidence="2">CBHHK200</strain>
    </source>
</reference>
<evidence type="ECO:0000313" key="2">
    <source>
        <dbReference type="EMBL" id="KAJ7038472.1"/>
    </source>
</evidence>
<gene>
    <name evidence="2" type="ORF">C8F04DRAFT_1256071</name>
</gene>
<protein>
    <submittedName>
        <fullName evidence="2">Uncharacterized protein</fullName>
    </submittedName>
</protein>
<name>A0AAD6T6X6_9AGAR</name>